<proteinExistence type="predicted"/>
<name>A0A6H0XXF7_9PEZI</name>
<keyword evidence="3" id="KW-1185">Reference proteome</keyword>
<evidence type="ECO:0000256" key="1">
    <source>
        <dbReference type="SAM" id="MobiDB-lite"/>
    </source>
</evidence>
<feature type="region of interest" description="Disordered" evidence="1">
    <location>
        <begin position="40"/>
        <end position="61"/>
    </location>
</feature>
<evidence type="ECO:0000313" key="2">
    <source>
        <dbReference type="EMBL" id="QIW99340.1"/>
    </source>
</evidence>
<dbReference type="EMBL" id="CP051141">
    <property type="protein sequence ID" value="QIW99340.1"/>
    <property type="molecule type" value="Genomic_DNA"/>
</dbReference>
<dbReference type="AlphaFoldDB" id="A0A6H0XXF7"/>
<gene>
    <name evidence="2" type="ORF">AMS68_004858</name>
</gene>
<reference evidence="2 3" key="1">
    <citation type="journal article" date="2016" name="Sci. Rep.">
        <title>Peltaster fructicola genome reveals evolution from an invasive phytopathogen to an ectophytic parasite.</title>
        <authorList>
            <person name="Xu C."/>
            <person name="Chen H."/>
            <person name="Gleason M.L."/>
            <person name="Xu J.R."/>
            <person name="Liu H."/>
            <person name="Zhang R."/>
            <person name="Sun G."/>
        </authorList>
    </citation>
    <scope>NUCLEOTIDE SEQUENCE [LARGE SCALE GENOMIC DNA]</scope>
    <source>
        <strain evidence="2 3">LNHT1506</strain>
    </source>
</reference>
<accession>A0A6H0XXF7</accession>
<dbReference type="Proteomes" id="UP000503462">
    <property type="component" value="Chromosome 3"/>
</dbReference>
<sequence>MATGRTSDLEVDAEKAMRKLLAKLKAYGLQYPASLKQVWHEERQKPVEPQDQEPRPCDRSSRELAGCARGLFDKHTHWDELLEQVSSSIGFDIIISHFDHAGVVLERDIFARQLVALALAQADSRNRPNNADSKKTLAAKGQTQRPGKRLAKLIKKEGSEDPGRYLSPVGPVERYETKPDVTLDHEPVLGHLNELNMIPNHHEEKSSQRLAQTMKEERSISADLVPYAAQRKADTDGFFTTAWLAKLDQFAPLTSEVSESASPLSLSIFDYIVFTVLPRQPTLE</sequence>
<protein>
    <submittedName>
        <fullName evidence="2">Uncharacterized protein</fullName>
    </submittedName>
</protein>
<feature type="region of interest" description="Disordered" evidence="1">
    <location>
        <begin position="124"/>
        <end position="148"/>
    </location>
</feature>
<organism evidence="2 3">
    <name type="scientific">Peltaster fructicola</name>
    <dbReference type="NCBI Taxonomy" id="286661"/>
    <lineage>
        <taxon>Eukaryota</taxon>
        <taxon>Fungi</taxon>
        <taxon>Dikarya</taxon>
        <taxon>Ascomycota</taxon>
        <taxon>Pezizomycotina</taxon>
        <taxon>Dothideomycetes</taxon>
        <taxon>Dothideomycetes incertae sedis</taxon>
        <taxon>Peltaster</taxon>
    </lineage>
</organism>
<evidence type="ECO:0000313" key="3">
    <source>
        <dbReference type="Proteomes" id="UP000503462"/>
    </source>
</evidence>